<evidence type="ECO:0000256" key="1">
    <source>
        <dbReference type="ARBA" id="ARBA00005094"/>
    </source>
</evidence>
<keyword evidence="9" id="KW-0460">Magnesium</keyword>
<dbReference type="GO" id="GO:0070402">
    <property type="term" value="F:NADPH binding"/>
    <property type="evidence" value="ECO:0007669"/>
    <property type="project" value="InterPro"/>
</dbReference>
<feature type="binding site" evidence="9">
    <location>
        <position position="16"/>
    </location>
    <ligand>
        <name>NADPH</name>
        <dbReference type="ChEBI" id="CHEBI:57783"/>
    </ligand>
</feature>
<keyword evidence="4 9" id="KW-0521">NADP</keyword>
<feature type="binding site" evidence="9">
    <location>
        <position position="126"/>
    </location>
    <ligand>
        <name>1-deoxy-D-xylulose 5-phosphate</name>
        <dbReference type="ChEBI" id="CHEBI:57792"/>
    </ligand>
</feature>
<evidence type="ECO:0000256" key="4">
    <source>
        <dbReference type="ARBA" id="ARBA00022857"/>
    </source>
</evidence>
<comment type="similarity">
    <text evidence="2 9">Belongs to the DXR family.</text>
</comment>
<dbReference type="FunFam" id="3.40.50.720:FF:000045">
    <property type="entry name" value="1-deoxy-D-xylulose 5-phosphate reductoisomerase"/>
    <property type="match status" value="1"/>
</dbReference>
<evidence type="ECO:0000313" key="13">
    <source>
        <dbReference type="EMBL" id="XAY05567.1"/>
    </source>
</evidence>
<dbReference type="InterPro" id="IPR026877">
    <property type="entry name" value="DXPR_C"/>
</dbReference>
<dbReference type="Gene3D" id="1.10.1740.10">
    <property type="match status" value="1"/>
</dbReference>
<feature type="binding site" evidence="9">
    <location>
        <position position="127"/>
    </location>
    <ligand>
        <name>NADPH</name>
        <dbReference type="ChEBI" id="CHEBI:57783"/>
    </ligand>
</feature>
<evidence type="ECO:0000256" key="3">
    <source>
        <dbReference type="ARBA" id="ARBA00022723"/>
    </source>
</evidence>
<reference evidence="13" key="1">
    <citation type="submission" date="2022-12" db="EMBL/GenBank/DDBJ databases">
        <title>Paraconexibacter alkalitolerans sp. nov. and Baekduia alba sp. nov., isolated from soil and emended description of the genera Paraconexibacter (Chun et al., 2020) and Baekduia (An et al., 2020).</title>
        <authorList>
            <person name="Vieira S."/>
            <person name="Huber K.J."/>
            <person name="Geppert A."/>
            <person name="Wolf J."/>
            <person name="Neumann-Schaal M."/>
            <person name="Muesken M."/>
            <person name="Overmann J."/>
        </authorList>
    </citation>
    <scope>NUCLEOTIDE SEQUENCE</scope>
    <source>
        <strain evidence="13">AEG42_29</strain>
    </source>
</reference>
<feature type="binding site" evidence="9">
    <location>
        <position position="42"/>
    </location>
    <ligand>
        <name>NADPH</name>
        <dbReference type="ChEBI" id="CHEBI:57783"/>
    </ligand>
</feature>
<dbReference type="GO" id="GO:0030604">
    <property type="term" value="F:1-deoxy-D-xylulose-5-phosphate reductoisomerase activity"/>
    <property type="evidence" value="ECO:0007669"/>
    <property type="project" value="UniProtKB-UniRule"/>
</dbReference>
<dbReference type="Pfam" id="PF02670">
    <property type="entry name" value="DXP_reductoisom"/>
    <property type="match status" value="1"/>
</dbReference>
<feature type="binding site" evidence="9">
    <location>
        <position position="200"/>
    </location>
    <ligand>
        <name>1-deoxy-D-xylulose 5-phosphate</name>
        <dbReference type="ChEBI" id="CHEBI:57792"/>
    </ligand>
</feature>
<keyword evidence="5 9" id="KW-0560">Oxidoreductase</keyword>
<feature type="binding site" evidence="9">
    <location>
        <position position="219"/>
    </location>
    <ligand>
        <name>1-deoxy-D-xylulose 5-phosphate</name>
        <dbReference type="ChEBI" id="CHEBI:57792"/>
    </ligand>
</feature>
<keyword evidence="3 9" id="KW-0479">Metal-binding</keyword>
<feature type="binding site" evidence="9">
    <location>
        <position position="153"/>
    </location>
    <ligand>
        <name>1-deoxy-D-xylulose 5-phosphate</name>
        <dbReference type="ChEBI" id="CHEBI:57792"/>
    </ligand>
</feature>
<dbReference type="PIRSF" id="PIRSF006205">
    <property type="entry name" value="Dxp_reductismrs"/>
    <property type="match status" value="1"/>
</dbReference>
<feature type="binding site" evidence="9">
    <location>
        <position position="151"/>
    </location>
    <ligand>
        <name>Mn(2+)</name>
        <dbReference type="ChEBI" id="CHEBI:29035"/>
    </ligand>
</feature>
<dbReference type="SUPFAM" id="SSF51735">
    <property type="entry name" value="NAD(P)-binding Rossmann-fold domains"/>
    <property type="match status" value="1"/>
</dbReference>
<dbReference type="NCBIfam" id="TIGR00243">
    <property type="entry name" value="Dxr"/>
    <property type="match status" value="1"/>
</dbReference>
<dbReference type="Gene3D" id="3.40.50.720">
    <property type="entry name" value="NAD(P)-binding Rossmann-like Domain"/>
    <property type="match status" value="1"/>
</dbReference>
<organism evidence="13">
    <name type="scientific">Paraconexibacter sp. AEG42_29</name>
    <dbReference type="NCBI Taxonomy" id="2997339"/>
    <lineage>
        <taxon>Bacteria</taxon>
        <taxon>Bacillati</taxon>
        <taxon>Actinomycetota</taxon>
        <taxon>Thermoleophilia</taxon>
        <taxon>Solirubrobacterales</taxon>
        <taxon>Paraconexibacteraceae</taxon>
        <taxon>Paraconexibacter</taxon>
    </lineage>
</organism>
<evidence type="ECO:0000256" key="2">
    <source>
        <dbReference type="ARBA" id="ARBA00006825"/>
    </source>
</evidence>
<feature type="binding site" evidence="9">
    <location>
        <position position="222"/>
    </location>
    <ligand>
        <name>Mn(2+)</name>
        <dbReference type="ChEBI" id="CHEBI:29035"/>
    </ligand>
</feature>
<feature type="binding site" evidence="9">
    <location>
        <position position="152"/>
    </location>
    <ligand>
        <name>1-deoxy-D-xylulose 5-phosphate</name>
        <dbReference type="ChEBI" id="CHEBI:57792"/>
    </ligand>
</feature>
<dbReference type="PANTHER" id="PTHR30525:SF0">
    <property type="entry name" value="1-DEOXY-D-XYLULOSE 5-PHOSPHATE REDUCTOISOMERASE, CHLOROPLASTIC"/>
    <property type="match status" value="1"/>
</dbReference>
<dbReference type="AlphaFoldDB" id="A0AAU7AV52"/>
<feature type="binding site" evidence="9">
    <location>
        <position position="18"/>
    </location>
    <ligand>
        <name>NADPH</name>
        <dbReference type="ChEBI" id="CHEBI:57783"/>
    </ligand>
</feature>
<feature type="binding site" evidence="9">
    <location>
        <position position="19"/>
    </location>
    <ligand>
        <name>NADPH</name>
        <dbReference type="ChEBI" id="CHEBI:57783"/>
    </ligand>
</feature>
<dbReference type="InterPro" id="IPR013512">
    <property type="entry name" value="DXP_reductoisomerase_N"/>
</dbReference>
<evidence type="ECO:0000259" key="10">
    <source>
        <dbReference type="Pfam" id="PF02670"/>
    </source>
</evidence>
<dbReference type="SUPFAM" id="SSF69055">
    <property type="entry name" value="1-deoxy-D-xylulose-5-phosphate reductoisomerase, C-terminal domain"/>
    <property type="match status" value="1"/>
</dbReference>
<feature type="domain" description="1-deoxy-D-xylulose 5-phosphate reductoisomerase C-terminal" evidence="11">
    <location>
        <begin position="147"/>
        <end position="230"/>
    </location>
</feature>
<evidence type="ECO:0000256" key="5">
    <source>
        <dbReference type="ARBA" id="ARBA00023002"/>
    </source>
</evidence>
<feature type="binding site" evidence="9">
    <location>
        <position position="125"/>
    </location>
    <ligand>
        <name>NADPH</name>
        <dbReference type="ChEBI" id="CHEBI:57783"/>
    </ligand>
</feature>
<proteinExistence type="inferred from homology"/>
<evidence type="ECO:0000256" key="8">
    <source>
        <dbReference type="ARBA" id="ARBA00048543"/>
    </source>
</evidence>
<feature type="binding site" evidence="9">
    <location>
        <position position="177"/>
    </location>
    <ligand>
        <name>1-deoxy-D-xylulose 5-phosphate</name>
        <dbReference type="ChEBI" id="CHEBI:57792"/>
    </ligand>
</feature>
<comment type="catalytic activity">
    <reaction evidence="8">
        <text>2-C-methyl-D-erythritol 4-phosphate + NADP(+) = 1-deoxy-D-xylulose 5-phosphate + NADPH + H(+)</text>
        <dbReference type="Rhea" id="RHEA:13717"/>
        <dbReference type="ChEBI" id="CHEBI:15378"/>
        <dbReference type="ChEBI" id="CHEBI:57783"/>
        <dbReference type="ChEBI" id="CHEBI:57792"/>
        <dbReference type="ChEBI" id="CHEBI:58262"/>
        <dbReference type="ChEBI" id="CHEBI:58349"/>
        <dbReference type="EC" id="1.1.1.267"/>
    </reaction>
    <physiologicalReaction direction="right-to-left" evidence="8">
        <dbReference type="Rhea" id="RHEA:13719"/>
    </physiologicalReaction>
</comment>
<sequence length="389" mass="40970">MRRVSASRRLLILGSTGSIGTQALDIVRRSPDLELVGLSAERSWEPLVQQAIDHGVDRIALVDPDAAARAGEAWTDGEVLVGPEGLVRLVLESGADLVLNALVGSAGLGPTVATLGEGIDLALANKESLVVGGELVMQLAEATGAQILPVDSEHSALHQLLAGESPGAVEKLIVTASGGPFRGRSRAELQEVTVAQALKHPTWAMGGKISIDSATLMNKGLEVIEAHHLFGTPYDRIEVVVHPQSIIHALISLTDGATLAHMGYPDMRVPIAFALHHPERMDLPVAPLDLAALGSLTFEPVDHDAFPCLRLARDAAIAGGTAPCVLNAANEVAVHAFLNDRLGFLGIPAVIEGTLERLDPAPIRAFETLYEADREAREIAAELVGSYTV</sequence>
<gene>
    <name evidence="9 13" type="primary">dxr</name>
    <name evidence="13" type="ORF">DSM112329_02424</name>
</gene>
<dbReference type="KEGG" id="parq:DSM112329_02424"/>
<name>A0AAU7AV52_9ACTN</name>
<protein>
    <recommendedName>
        <fullName evidence="9">1-deoxy-D-xylulose 5-phosphate reductoisomerase</fullName>
        <shortName evidence="9">DXP reductoisomerase</shortName>
        <ecNumber evidence="9">1.1.1.267</ecNumber>
    </recommendedName>
    <alternativeName>
        <fullName evidence="9">1-deoxyxylulose-5-phosphate reductoisomerase</fullName>
    </alternativeName>
    <alternativeName>
        <fullName evidence="9">2-C-methyl-D-erythritol 4-phosphate synthase</fullName>
    </alternativeName>
</protein>
<feature type="binding site" evidence="9">
    <location>
        <position position="218"/>
    </location>
    <ligand>
        <name>1-deoxy-D-xylulose 5-phosphate</name>
        <dbReference type="ChEBI" id="CHEBI:57792"/>
    </ligand>
</feature>
<dbReference type="HAMAP" id="MF_00183">
    <property type="entry name" value="DXP_reductoisom"/>
    <property type="match status" value="1"/>
</dbReference>
<comment type="caution">
    <text evidence="9">Lacks conserved residue(s) required for the propagation of feature annotation.</text>
</comment>
<comment type="cofactor">
    <cofactor evidence="9">
        <name>Mg(2+)</name>
        <dbReference type="ChEBI" id="CHEBI:18420"/>
    </cofactor>
    <cofactor evidence="9">
        <name>Mn(2+)</name>
        <dbReference type="ChEBI" id="CHEBI:29035"/>
    </cofactor>
</comment>
<feature type="binding site" evidence="9">
    <location>
        <position position="206"/>
    </location>
    <ligand>
        <name>NADPH</name>
        <dbReference type="ChEBI" id="CHEBI:57783"/>
    </ligand>
</feature>
<dbReference type="EC" id="1.1.1.267" evidence="9"/>
<evidence type="ECO:0000259" key="12">
    <source>
        <dbReference type="Pfam" id="PF13288"/>
    </source>
</evidence>
<keyword evidence="6 9" id="KW-0464">Manganese</keyword>
<accession>A0AAU7AV52</accession>
<dbReference type="InterPro" id="IPR036291">
    <property type="entry name" value="NAD(P)-bd_dom_sf"/>
</dbReference>
<keyword evidence="7 9" id="KW-0414">Isoprene biosynthesis</keyword>
<dbReference type="Pfam" id="PF08436">
    <property type="entry name" value="DXP_redisom_C"/>
    <property type="match status" value="1"/>
</dbReference>
<dbReference type="SUPFAM" id="SSF55347">
    <property type="entry name" value="Glyceraldehyde-3-phosphate dehydrogenase-like, C-terminal domain"/>
    <property type="match status" value="1"/>
</dbReference>
<evidence type="ECO:0000256" key="9">
    <source>
        <dbReference type="HAMAP-Rule" id="MF_00183"/>
    </source>
</evidence>
<dbReference type="GO" id="GO:0051484">
    <property type="term" value="P:isopentenyl diphosphate biosynthetic process, methylerythritol 4-phosphate pathway involved in terpenoid biosynthetic process"/>
    <property type="evidence" value="ECO:0007669"/>
    <property type="project" value="UniProtKB-ARBA"/>
</dbReference>
<feature type="binding site" evidence="9">
    <location>
        <position position="17"/>
    </location>
    <ligand>
        <name>NADPH</name>
        <dbReference type="ChEBI" id="CHEBI:57783"/>
    </ligand>
</feature>
<feature type="binding site" evidence="9">
    <location>
        <position position="222"/>
    </location>
    <ligand>
        <name>1-deoxy-D-xylulose 5-phosphate</name>
        <dbReference type="ChEBI" id="CHEBI:57792"/>
    </ligand>
</feature>
<dbReference type="InterPro" id="IPR003821">
    <property type="entry name" value="DXP_reductoisomerase"/>
</dbReference>
<dbReference type="GO" id="GO:0030145">
    <property type="term" value="F:manganese ion binding"/>
    <property type="evidence" value="ECO:0007669"/>
    <property type="project" value="TreeGrafter"/>
</dbReference>
<comment type="function">
    <text evidence="9">Catalyzes the NADPH-dependent rearrangement and reduction of 1-deoxy-D-xylulose-5-phosphate (DXP) to 2-C-methyl-D-erythritol 4-phosphate (MEP).</text>
</comment>
<feature type="domain" description="DXP reductoisomerase C-terminal" evidence="12">
    <location>
        <begin position="262"/>
        <end position="378"/>
    </location>
</feature>
<evidence type="ECO:0000256" key="6">
    <source>
        <dbReference type="ARBA" id="ARBA00023211"/>
    </source>
</evidence>
<feature type="binding site" evidence="9">
    <location>
        <position position="213"/>
    </location>
    <ligand>
        <name>1-deoxy-D-xylulose 5-phosphate</name>
        <dbReference type="ChEBI" id="CHEBI:57792"/>
    </ligand>
</feature>
<feature type="binding site" evidence="9">
    <location>
        <position position="153"/>
    </location>
    <ligand>
        <name>Mn(2+)</name>
        <dbReference type="ChEBI" id="CHEBI:29035"/>
    </ligand>
</feature>
<comment type="pathway">
    <text evidence="1 9">Isoprenoid biosynthesis; isopentenyl diphosphate biosynthesis via DXP pathway; isopentenyl diphosphate from 1-deoxy-D-xylulose 5-phosphate: step 1/6.</text>
</comment>
<dbReference type="InterPro" id="IPR036169">
    <property type="entry name" value="DXPR_C_sf"/>
</dbReference>
<evidence type="ECO:0000259" key="11">
    <source>
        <dbReference type="Pfam" id="PF08436"/>
    </source>
</evidence>
<feature type="domain" description="1-deoxy-D-xylulose 5-phosphate reductoisomerase N-terminal" evidence="10">
    <location>
        <begin position="10"/>
        <end position="133"/>
    </location>
</feature>
<dbReference type="Pfam" id="PF13288">
    <property type="entry name" value="DXPR_C"/>
    <property type="match status" value="1"/>
</dbReference>
<dbReference type="PANTHER" id="PTHR30525">
    <property type="entry name" value="1-DEOXY-D-XYLULOSE 5-PHOSPHATE REDUCTOISOMERASE"/>
    <property type="match status" value="1"/>
</dbReference>
<evidence type="ECO:0000256" key="7">
    <source>
        <dbReference type="ARBA" id="ARBA00023229"/>
    </source>
</evidence>
<dbReference type="EMBL" id="CP114014">
    <property type="protein sequence ID" value="XAY05567.1"/>
    <property type="molecule type" value="Genomic_DNA"/>
</dbReference>
<dbReference type="InterPro" id="IPR013644">
    <property type="entry name" value="DXP_reductoisomerase_C"/>
</dbReference>